<keyword evidence="3" id="KW-1185">Reference proteome</keyword>
<dbReference type="GO" id="GO:0010506">
    <property type="term" value="P:regulation of autophagy"/>
    <property type="evidence" value="ECO:0007669"/>
    <property type="project" value="InterPro"/>
</dbReference>
<keyword evidence="2" id="KW-0808">Transferase</keyword>
<dbReference type="EMBL" id="CAICTM010001269">
    <property type="protein sequence ID" value="CAB9522135.1"/>
    <property type="molecule type" value="Genomic_DNA"/>
</dbReference>
<dbReference type="Pfam" id="PF00069">
    <property type="entry name" value="Pkinase"/>
    <property type="match status" value="1"/>
</dbReference>
<dbReference type="SUPFAM" id="SSF56112">
    <property type="entry name" value="Protein kinase-like (PK-like)"/>
    <property type="match status" value="1"/>
</dbReference>
<dbReference type="SMART" id="SM00220">
    <property type="entry name" value="S_TKc"/>
    <property type="match status" value="1"/>
</dbReference>
<feature type="domain" description="Protein kinase" evidence="1">
    <location>
        <begin position="80"/>
        <end position="397"/>
    </location>
</feature>
<dbReference type="InterPro" id="IPR000719">
    <property type="entry name" value="Prot_kinase_dom"/>
</dbReference>
<dbReference type="AlphaFoldDB" id="A0A9N8EKQ8"/>
<dbReference type="PROSITE" id="PS00109">
    <property type="entry name" value="PROTEIN_KINASE_TYR"/>
    <property type="match status" value="1"/>
</dbReference>
<dbReference type="InterPro" id="IPR008266">
    <property type="entry name" value="Tyr_kinase_AS"/>
</dbReference>
<accession>A0A9N8EKQ8</accession>
<evidence type="ECO:0000259" key="1">
    <source>
        <dbReference type="PROSITE" id="PS50011"/>
    </source>
</evidence>
<protein>
    <submittedName>
        <fullName evidence="2">MAP/microtubule affinity-regulating kinase 3</fullName>
    </submittedName>
</protein>
<evidence type="ECO:0000313" key="2">
    <source>
        <dbReference type="EMBL" id="CAB9522135.1"/>
    </source>
</evidence>
<reference evidence="2" key="1">
    <citation type="submission" date="2020-06" db="EMBL/GenBank/DDBJ databases">
        <authorList>
            <consortium name="Plant Systems Biology data submission"/>
        </authorList>
    </citation>
    <scope>NUCLEOTIDE SEQUENCE</scope>
    <source>
        <strain evidence="2">D6</strain>
    </source>
</reference>
<dbReference type="Gene3D" id="1.10.510.10">
    <property type="entry name" value="Transferase(Phosphotransferase) domain 1"/>
    <property type="match status" value="1"/>
</dbReference>
<proteinExistence type="predicted"/>
<dbReference type="InterPro" id="IPR011009">
    <property type="entry name" value="Kinase-like_dom_sf"/>
</dbReference>
<dbReference type="OrthoDB" id="541276at2759"/>
<dbReference type="Proteomes" id="UP001153069">
    <property type="component" value="Unassembled WGS sequence"/>
</dbReference>
<name>A0A9N8EKQ8_9STRA</name>
<dbReference type="GO" id="GO:0005524">
    <property type="term" value="F:ATP binding"/>
    <property type="evidence" value="ECO:0007669"/>
    <property type="project" value="InterPro"/>
</dbReference>
<sequence length="400" mass="44308">MNAALANATRGAGLTFHDVHDAGPPRDPLPETHPPVIFRGETGTEAMVEPYDGGPPSPEILFLAKSDNPEQAYKLIGKPSKHLDHHGAGWGSIHYAVTLPRRRRNNETVLTFRAPDPSEARLVAIKQLDKAVVGSYLRRGGHEDPYKEISRMQRLGDGFHVLQCLEALEDDKCIYSVMPYCNEGSLMDNLPWTMSGGTGYPEDEAKALFINILEILVYLERHGIFHHDLAPDNFLFFNGRLVLFDFAMSLPFPREDDGTRYLMRPQGVYGTMPCMAPELYFNGTPFDGVAGDLWGAGTILYSLLTGHILYSLPAPADILFRYYILAGGLRPGLNEEMVEILEGAFSPDSNDDQDNLMAHAMANLNIPPDALEVLIGLLNFNPSARWTLKQTIDSAWVQAA</sequence>
<gene>
    <name evidence="2" type="ORF">SEMRO_1271_G258050.1</name>
</gene>
<organism evidence="2 3">
    <name type="scientific">Seminavis robusta</name>
    <dbReference type="NCBI Taxonomy" id="568900"/>
    <lineage>
        <taxon>Eukaryota</taxon>
        <taxon>Sar</taxon>
        <taxon>Stramenopiles</taxon>
        <taxon>Ochrophyta</taxon>
        <taxon>Bacillariophyta</taxon>
        <taxon>Bacillariophyceae</taxon>
        <taxon>Bacillariophycidae</taxon>
        <taxon>Naviculales</taxon>
        <taxon>Naviculaceae</taxon>
        <taxon>Seminavis</taxon>
    </lineage>
</organism>
<dbReference type="PANTHER" id="PTHR24348:SF68">
    <property type="entry name" value="SERINE_THREONINE-PROTEIN KINASE ATG1C"/>
    <property type="match status" value="1"/>
</dbReference>
<dbReference type="GO" id="GO:0005737">
    <property type="term" value="C:cytoplasm"/>
    <property type="evidence" value="ECO:0007669"/>
    <property type="project" value="TreeGrafter"/>
</dbReference>
<dbReference type="PROSITE" id="PS50011">
    <property type="entry name" value="PROTEIN_KINASE_DOM"/>
    <property type="match status" value="1"/>
</dbReference>
<dbReference type="InterPro" id="IPR045269">
    <property type="entry name" value="Atg1-like"/>
</dbReference>
<keyword evidence="2" id="KW-0418">Kinase</keyword>
<dbReference type="PANTHER" id="PTHR24348">
    <property type="entry name" value="SERINE/THREONINE-PROTEIN KINASE UNC-51-RELATED"/>
    <property type="match status" value="1"/>
</dbReference>
<evidence type="ECO:0000313" key="3">
    <source>
        <dbReference type="Proteomes" id="UP001153069"/>
    </source>
</evidence>
<dbReference type="GO" id="GO:0004674">
    <property type="term" value="F:protein serine/threonine kinase activity"/>
    <property type="evidence" value="ECO:0007669"/>
    <property type="project" value="InterPro"/>
</dbReference>
<comment type="caution">
    <text evidence="2">The sequence shown here is derived from an EMBL/GenBank/DDBJ whole genome shotgun (WGS) entry which is preliminary data.</text>
</comment>